<dbReference type="EMBL" id="JAESIL010000108">
    <property type="protein sequence ID" value="MBL3580072.1"/>
    <property type="molecule type" value="Genomic_DNA"/>
</dbReference>
<gene>
    <name evidence="3" type="ORF">JMJ92_18230</name>
</gene>
<sequence>MSSLTHTPPRPAALSARHPRADSGAAAVPPPGAPAARNLFRPGTFSAILLGVGLCGLLALYGVGPAQRFLEDHNSGARAARHAVAIEAVMATDPINQRRQDMTERARRFAGAKVDAGFFIRTPTPEKLACITFRGGDMHAPEPYLVRMNLDSLRRMLAVQDELDFATYWALHKRCRIHANLATSVN</sequence>
<reference evidence="4" key="1">
    <citation type="submission" date="2021-01" db="EMBL/GenBank/DDBJ databases">
        <title>Draft genomes of Rhodovulum sulfidophilum.</title>
        <authorList>
            <person name="Guzman M.S."/>
        </authorList>
    </citation>
    <scope>NUCLEOTIDE SEQUENCE [LARGE SCALE GENOMIC DNA]</scope>
    <source>
        <strain evidence="4">AB19</strain>
    </source>
</reference>
<keyword evidence="2" id="KW-1133">Transmembrane helix</keyword>
<evidence type="ECO:0000256" key="2">
    <source>
        <dbReference type="SAM" id="Phobius"/>
    </source>
</evidence>
<dbReference type="Proteomes" id="UP000635853">
    <property type="component" value="Unassembled WGS sequence"/>
</dbReference>
<protein>
    <submittedName>
        <fullName evidence="3">Uncharacterized protein</fullName>
    </submittedName>
</protein>
<feature type="region of interest" description="Disordered" evidence="1">
    <location>
        <begin position="1"/>
        <end position="30"/>
    </location>
</feature>
<comment type="caution">
    <text evidence="3">The sequence shown here is derived from an EMBL/GenBank/DDBJ whole genome shotgun (WGS) entry which is preliminary data.</text>
</comment>
<proteinExistence type="predicted"/>
<organism evidence="3 4">
    <name type="scientific">Rhodovulum visakhapatnamense</name>
    <dbReference type="NCBI Taxonomy" id="364297"/>
    <lineage>
        <taxon>Bacteria</taxon>
        <taxon>Pseudomonadati</taxon>
        <taxon>Pseudomonadota</taxon>
        <taxon>Alphaproteobacteria</taxon>
        <taxon>Rhodobacterales</taxon>
        <taxon>Paracoccaceae</taxon>
        <taxon>Rhodovulum</taxon>
    </lineage>
</organism>
<evidence type="ECO:0000313" key="4">
    <source>
        <dbReference type="Proteomes" id="UP000635853"/>
    </source>
</evidence>
<evidence type="ECO:0000313" key="3">
    <source>
        <dbReference type="EMBL" id="MBL3580072.1"/>
    </source>
</evidence>
<name>A0ABS1RK86_9RHOB</name>
<keyword evidence="4" id="KW-1185">Reference proteome</keyword>
<accession>A0ABS1RK86</accession>
<keyword evidence="2" id="KW-0812">Transmembrane</keyword>
<feature type="transmembrane region" description="Helical" evidence="2">
    <location>
        <begin position="44"/>
        <end position="63"/>
    </location>
</feature>
<keyword evidence="2" id="KW-0472">Membrane</keyword>
<evidence type="ECO:0000256" key="1">
    <source>
        <dbReference type="SAM" id="MobiDB-lite"/>
    </source>
</evidence>
<dbReference type="RefSeq" id="WP_075784787.1">
    <property type="nucleotide sequence ID" value="NZ_JAESIL010000108.1"/>
</dbReference>